<gene>
    <name evidence="1" type="ORF">AN1_LOCUS3280</name>
</gene>
<reference evidence="1 2" key="1">
    <citation type="submission" date="2019-11" db="EMBL/GenBank/DDBJ databases">
        <authorList>
            <person name="Jiao W.-B."/>
            <person name="Schneeberger K."/>
        </authorList>
    </citation>
    <scope>NUCLEOTIDE SEQUENCE [LARGE SCALE GENOMIC DNA]</scope>
    <source>
        <strain evidence="2">cv. An-1</strain>
    </source>
</reference>
<dbReference type="Proteomes" id="UP000426265">
    <property type="component" value="Unassembled WGS sequence"/>
</dbReference>
<dbReference type="AlphaFoldDB" id="A0A654EFZ4"/>
<sequence length="60" mass="7028">MADSVLSIFYKMNQVISMGGIMWEGLNSSLIKIDEALLKQQIRAEMRNKKREKKKSRKKK</sequence>
<evidence type="ECO:0000313" key="2">
    <source>
        <dbReference type="Proteomes" id="UP000426265"/>
    </source>
</evidence>
<name>A0A654EFZ4_ARATH</name>
<organism evidence="1 2">
    <name type="scientific">Arabidopsis thaliana</name>
    <name type="common">Mouse-ear cress</name>
    <dbReference type="NCBI Taxonomy" id="3702"/>
    <lineage>
        <taxon>Eukaryota</taxon>
        <taxon>Viridiplantae</taxon>
        <taxon>Streptophyta</taxon>
        <taxon>Embryophyta</taxon>
        <taxon>Tracheophyta</taxon>
        <taxon>Spermatophyta</taxon>
        <taxon>Magnoliopsida</taxon>
        <taxon>eudicotyledons</taxon>
        <taxon>Gunneridae</taxon>
        <taxon>Pentapetalae</taxon>
        <taxon>rosids</taxon>
        <taxon>malvids</taxon>
        <taxon>Brassicales</taxon>
        <taxon>Brassicaceae</taxon>
        <taxon>Camelineae</taxon>
        <taxon>Arabidopsis</taxon>
    </lineage>
</organism>
<accession>A0A654EFZ4</accession>
<evidence type="ECO:0000313" key="1">
    <source>
        <dbReference type="EMBL" id="VYS47795.1"/>
    </source>
</evidence>
<protein>
    <submittedName>
        <fullName evidence="1">Uncharacterized protein</fullName>
    </submittedName>
</protein>
<proteinExistence type="predicted"/>
<dbReference type="EMBL" id="CACRSJ010000104">
    <property type="protein sequence ID" value="VYS47795.1"/>
    <property type="molecule type" value="Genomic_DNA"/>
</dbReference>